<evidence type="ECO:0000256" key="4">
    <source>
        <dbReference type="SAM" id="MobiDB-lite"/>
    </source>
</evidence>
<reference evidence="7 8" key="1">
    <citation type="submission" date="2019-05" db="EMBL/GenBank/DDBJ databases">
        <title>Sporisorium graminicola CBS 10092 draft sequencing and annotation.</title>
        <authorList>
            <person name="Solano-Gonzalez S."/>
            <person name="Caddick M.X."/>
            <person name="Darby A."/>
        </authorList>
    </citation>
    <scope>NUCLEOTIDE SEQUENCE [LARGE SCALE GENOMIC DNA]</scope>
    <source>
        <strain evidence="7 8">CBS 10092</strain>
    </source>
</reference>
<dbReference type="InterPro" id="IPR045166">
    <property type="entry name" value="Spp2-like"/>
</dbReference>
<dbReference type="Proteomes" id="UP000306050">
    <property type="component" value="Chromosome SGRAM_15"/>
</dbReference>
<feature type="region of interest" description="Disordered" evidence="4">
    <location>
        <begin position="1"/>
        <end position="142"/>
    </location>
</feature>
<comment type="subcellular location">
    <subcellularLocation>
        <location evidence="1">Nucleus</location>
    </subcellularLocation>
</comment>
<dbReference type="InterPro" id="IPR026822">
    <property type="entry name" value="Spp2/MOS2_G-patch"/>
</dbReference>
<feature type="compositionally biased region" description="Low complexity" evidence="4">
    <location>
        <begin position="562"/>
        <end position="585"/>
    </location>
</feature>
<feature type="compositionally biased region" description="Basic and acidic residues" evidence="4">
    <location>
        <begin position="590"/>
        <end position="600"/>
    </location>
</feature>
<dbReference type="InterPro" id="IPR000467">
    <property type="entry name" value="G_patch_dom"/>
</dbReference>
<evidence type="ECO:0000313" key="8">
    <source>
        <dbReference type="Proteomes" id="UP000306050"/>
    </source>
</evidence>
<keyword evidence="3" id="KW-0539">Nucleus</keyword>
<dbReference type="SMART" id="SM00443">
    <property type="entry name" value="G_patch"/>
    <property type="match status" value="1"/>
</dbReference>
<accession>A0A4U7KYI7</accession>
<evidence type="ECO:0000256" key="3">
    <source>
        <dbReference type="ARBA" id="ARBA00023242"/>
    </source>
</evidence>
<protein>
    <recommendedName>
        <fullName evidence="6">G-patch domain-containing protein</fullName>
    </recommendedName>
</protein>
<dbReference type="GO" id="GO:0005681">
    <property type="term" value="C:spliceosomal complex"/>
    <property type="evidence" value="ECO:0007669"/>
    <property type="project" value="TreeGrafter"/>
</dbReference>
<keyword evidence="8" id="KW-1185">Reference proteome</keyword>
<dbReference type="PANTHER" id="PTHR15818:SF2">
    <property type="entry name" value="G-PATCH DOMAIN AND KOW MOTIFS-CONTAINING PROTEIN"/>
    <property type="match status" value="1"/>
</dbReference>
<comment type="caution">
    <text evidence="7">The sequence shown here is derived from an EMBL/GenBank/DDBJ whole genome shotgun (WGS) entry which is preliminary data.</text>
</comment>
<feature type="domain" description="G-patch" evidence="6">
    <location>
        <begin position="217"/>
        <end position="263"/>
    </location>
</feature>
<keyword evidence="5" id="KW-0812">Transmembrane</keyword>
<feature type="transmembrane region" description="Helical" evidence="5">
    <location>
        <begin position="493"/>
        <end position="514"/>
    </location>
</feature>
<keyword evidence="5" id="KW-0472">Membrane</keyword>
<evidence type="ECO:0000256" key="1">
    <source>
        <dbReference type="ARBA" id="ARBA00004123"/>
    </source>
</evidence>
<dbReference type="AlphaFoldDB" id="A0A4U7KYI7"/>
<feature type="region of interest" description="Disordered" evidence="4">
    <location>
        <begin position="562"/>
        <end position="600"/>
    </location>
</feature>
<dbReference type="Pfam" id="PF12656">
    <property type="entry name" value="G-patch_2"/>
    <property type="match status" value="1"/>
</dbReference>
<dbReference type="EMBL" id="SRRM01000008">
    <property type="protein sequence ID" value="TKY88488.1"/>
    <property type="molecule type" value="Genomic_DNA"/>
</dbReference>
<name>A0A4U7KYI7_9BASI</name>
<feature type="region of interest" description="Disordered" evidence="4">
    <location>
        <begin position="261"/>
        <end position="283"/>
    </location>
</feature>
<feature type="transmembrane region" description="Helical" evidence="5">
    <location>
        <begin position="442"/>
        <end position="463"/>
    </location>
</feature>
<sequence length="600" mass="63779">MVFDSKDKLSRPSSRPRAFDDSDDDETIHNEEIVSYGRDGARGSRAPPKPTAPRIIPVAPNFDWRQDRKQRLGMASNLHSLGPLVSMRRADSSAVPGSTATASAKGDTGSEAINTEAQKSGLELRRMRPRSEDPPQGSTDQATNFLEAADALPAPNTDDVCTDQEALKALLAGEGVGSTDTGEPLVIQQESDSELLQHDIDSRPEAPTLDDYATTPIDQFGMALLRGMGWKEGMGAGKGGKGPQQAAEPKKRAALLGLGAKERPATSSSFSMPPSSSRNYRPKDKRDYNLALASIGDKLEYWSRSPLHPTLLPVGALALIHAARISHATRQVAGSHSYRLTVWQGFVLNQILMFGGVVVSGLLLGIPSPVLVAWPLVVLYGGVHILLDVSSVGKVLLRMQDLEFVGLFMDLSFALLDGVLRAEGIIDLGVEPVLRHTSPRVSTSLFAALLNSAIIGGGVPLLIDMFKLDSSTGEWGLRTPVWMKHPFKGTNDALSATLLAFVYLALAGSTSAQLPVVAGVVEASGLDKLRSREVRTFCSLMLGAILLAEKATVLSLASSAVPKRATSRPRASAAAAAADGKSTAANGGADNRESTSRKQR</sequence>
<dbReference type="OrthoDB" id="2520628at2759"/>
<comment type="similarity">
    <text evidence="2">Belongs to the SPP2 family.</text>
</comment>
<proteinExistence type="inferred from homology"/>
<dbReference type="RefSeq" id="XP_029740473.1">
    <property type="nucleotide sequence ID" value="XM_029883075.1"/>
</dbReference>
<evidence type="ECO:0000259" key="6">
    <source>
        <dbReference type="PROSITE" id="PS50174"/>
    </source>
</evidence>
<feature type="compositionally biased region" description="Basic and acidic residues" evidence="4">
    <location>
        <begin position="122"/>
        <end position="133"/>
    </location>
</feature>
<evidence type="ECO:0000256" key="2">
    <source>
        <dbReference type="ARBA" id="ARBA00008576"/>
    </source>
</evidence>
<evidence type="ECO:0000313" key="7">
    <source>
        <dbReference type="EMBL" id="TKY88488.1"/>
    </source>
</evidence>
<feature type="transmembrane region" description="Helical" evidence="5">
    <location>
        <begin position="372"/>
        <end position="392"/>
    </location>
</feature>
<feature type="compositionally biased region" description="Basic and acidic residues" evidence="4">
    <location>
        <begin position="1"/>
        <end position="10"/>
    </location>
</feature>
<dbReference type="GO" id="GO:0003676">
    <property type="term" value="F:nucleic acid binding"/>
    <property type="evidence" value="ECO:0007669"/>
    <property type="project" value="InterPro"/>
</dbReference>
<dbReference type="PANTHER" id="PTHR15818">
    <property type="entry name" value="G PATCH AND KOW-CONTAINING"/>
    <property type="match status" value="1"/>
</dbReference>
<evidence type="ECO:0000256" key="5">
    <source>
        <dbReference type="SAM" id="Phobius"/>
    </source>
</evidence>
<organism evidence="7 8">
    <name type="scientific">Sporisorium graminicola</name>
    <dbReference type="NCBI Taxonomy" id="280036"/>
    <lineage>
        <taxon>Eukaryota</taxon>
        <taxon>Fungi</taxon>
        <taxon>Dikarya</taxon>
        <taxon>Basidiomycota</taxon>
        <taxon>Ustilaginomycotina</taxon>
        <taxon>Ustilaginomycetes</taxon>
        <taxon>Ustilaginales</taxon>
        <taxon>Ustilaginaceae</taxon>
        <taxon>Sporisorium</taxon>
    </lineage>
</organism>
<dbReference type="KEGG" id="sgra:EX895_002476"/>
<feature type="compositionally biased region" description="Low complexity" evidence="4">
    <location>
        <begin position="267"/>
        <end position="277"/>
    </location>
</feature>
<dbReference type="PROSITE" id="PS50174">
    <property type="entry name" value="G_PATCH"/>
    <property type="match status" value="1"/>
</dbReference>
<feature type="transmembrane region" description="Helical" evidence="5">
    <location>
        <begin position="346"/>
        <end position="366"/>
    </location>
</feature>
<gene>
    <name evidence="7" type="ORF">EX895_002476</name>
</gene>
<dbReference type="GeneID" id="40725371"/>
<keyword evidence="5" id="KW-1133">Transmembrane helix</keyword>
<dbReference type="GO" id="GO:0000398">
    <property type="term" value="P:mRNA splicing, via spliceosome"/>
    <property type="evidence" value="ECO:0007669"/>
    <property type="project" value="InterPro"/>
</dbReference>